<dbReference type="EMBL" id="QSCR01000001">
    <property type="protein sequence ID" value="RGY21343.1"/>
    <property type="molecule type" value="Genomic_DNA"/>
</dbReference>
<evidence type="ECO:0000313" key="2">
    <source>
        <dbReference type="EMBL" id="RGY21343.1"/>
    </source>
</evidence>
<dbReference type="RefSeq" id="WP_117774486.1">
    <property type="nucleotide sequence ID" value="NZ_QSCR01000001.1"/>
</dbReference>
<proteinExistence type="predicted"/>
<dbReference type="OrthoDB" id="1007228at2"/>
<reference evidence="2 3" key="1">
    <citation type="submission" date="2018-08" db="EMBL/GenBank/DDBJ databases">
        <title>A genome reference for cultivated species of the human gut microbiota.</title>
        <authorList>
            <person name="Zou Y."/>
            <person name="Xue W."/>
            <person name="Luo G."/>
        </authorList>
    </citation>
    <scope>NUCLEOTIDE SEQUENCE [LARGE SCALE GENOMIC DNA]</scope>
    <source>
        <strain evidence="2 3">OF02-7</strain>
    </source>
</reference>
<organism evidence="2 3">
    <name type="scientific">Butyricimonas virosa</name>
    <dbReference type="NCBI Taxonomy" id="544645"/>
    <lineage>
        <taxon>Bacteria</taxon>
        <taxon>Pseudomonadati</taxon>
        <taxon>Bacteroidota</taxon>
        <taxon>Bacteroidia</taxon>
        <taxon>Bacteroidales</taxon>
        <taxon>Odoribacteraceae</taxon>
        <taxon>Butyricimonas</taxon>
    </lineage>
</organism>
<comment type="caution">
    <text evidence="2">The sequence shown here is derived from an EMBL/GenBank/DDBJ whole genome shotgun (WGS) entry which is preliminary data.</text>
</comment>
<gene>
    <name evidence="2" type="ORF">DXA50_00370</name>
</gene>
<dbReference type="Pfam" id="PF25223">
    <property type="entry name" value="DUF7841"/>
    <property type="match status" value="1"/>
</dbReference>
<dbReference type="AlphaFoldDB" id="A0A413ITV6"/>
<dbReference type="Proteomes" id="UP000286063">
    <property type="component" value="Unassembled WGS sequence"/>
</dbReference>
<protein>
    <recommendedName>
        <fullName evidence="1">DUF7841 domain-containing protein</fullName>
    </recommendedName>
</protein>
<accession>A0A413ITV6</accession>
<dbReference type="InterPro" id="IPR057163">
    <property type="entry name" value="DUF7841"/>
</dbReference>
<name>A0A413ITV6_9BACT</name>
<sequence length="140" mass="15939">MCRPALDVYDDMPREMKAYLRNNGWHFNKKAVEYAASMMKKKNPTTGKMEKIDPYTKEQVDEMLSRNGVKLENATGLDYVYAANMAKADFLGSSIKDEQHLALHVKDVIDDPDAADGTTMRRWYATMVAAGEPVEWDEIL</sequence>
<evidence type="ECO:0000259" key="1">
    <source>
        <dbReference type="Pfam" id="PF25223"/>
    </source>
</evidence>
<feature type="domain" description="DUF7841" evidence="1">
    <location>
        <begin position="13"/>
        <end position="138"/>
    </location>
</feature>
<evidence type="ECO:0000313" key="3">
    <source>
        <dbReference type="Proteomes" id="UP000286063"/>
    </source>
</evidence>